<feature type="transmembrane region" description="Helical" evidence="1">
    <location>
        <begin position="27"/>
        <end position="51"/>
    </location>
</feature>
<evidence type="ECO:0000313" key="2">
    <source>
        <dbReference type="EMBL" id="TGD44382.1"/>
    </source>
</evidence>
<keyword evidence="1" id="KW-0812">Transmembrane</keyword>
<keyword evidence="1" id="KW-1133">Transmembrane helix</keyword>
<protein>
    <submittedName>
        <fullName evidence="2">Uncharacterized protein</fullName>
    </submittedName>
</protein>
<proteinExistence type="predicted"/>
<dbReference type="Proteomes" id="UP000297741">
    <property type="component" value="Unassembled WGS sequence"/>
</dbReference>
<sequence>MAAICALAGGMVGFGSALVSLMFFDAGLLTALAIWSGSGIGSMALFLALMLRRAEASEARQMAATTRMA</sequence>
<name>A0ABY2KP08_9RHOB</name>
<reference evidence="2 3" key="1">
    <citation type="submission" date="2018-11" db="EMBL/GenBank/DDBJ databases">
        <title>Tabrizicola sp. isolated from sediment of alpine lake.</title>
        <authorList>
            <person name="Liu Z."/>
        </authorList>
    </citation>
    <scope>NUCLEOTIDE SEQUENCE [LARGE SCALE GENOMIC DNA]</scope>
    <source>
        <strain evidence="2 3">DRYC-M-16</strain>
    </source>
</reference>
<accession>A0ABY2KP08</accession>
<keyword evidence="1" id="KW-0472">Membrane</keyword>
<evidence type="ECO:0000313" key="3">
    <source>
        <dbReference type="Proteomes" id="UP000297741"/>
    </source>
</evidence>
<organism evidence="2 3">
    <name type="scientific">Pseudotabrizicola sediminis</name>
    <dbReference type="NCBI Taxonomy" id="2486418"/>
    <lineage>
        <taxon>Bacteria</taxon>
        <taxon>Pseudomonadati</taxon>
        <taxon>Pseudomonadota</taxon>
        <taxon>Alphaproteobacteria</taxon>
        <taxon>Rhodobacterales</taxon>
        <taxon>Paracoccaceae</taxon>
        <taxon>Pseudotabrizicola</taxon>
    </lineage>
</organism>
<keyword evidence="3" id="KW-1185">Reference proteome</keyword>
<dbReference type="EMBL" id="RPEM01000003">
    <property type="protein sequence ID" value="TGD44382.1"/>
    <property type="molecule type" value="Genomic_DNA"/>
</dbReference>
<dbReference type="RefSeq" id="WP_135429657.1">
    <property type="nucleotide sequence ID" value="NZ_RPEM01000003.1"/>
</dbReference>
<gene>
    <name evidence="2" type="ORF">EEB11_06830</name>
</gene>
<comment type="caution">
    <text evidence="2">The sequence shown here is derived from an EMBL/GenBank/DDBJ whole genome shotgun (WGS) entry which is preliminary data.</text>
</comment>
<evidence type="ECO:0000256" key="1">
    <source>
        <dbReference type="SAM" id="Phobius"/>
    </source>
</evidence>